<dbReference type="AlphaFoldDB" id="A0A963YWE2"/>
<evidence type="ECO:0000313" key="1">
    <source>
        <dbReference type="EMBL" id="MCB8878110.1"/>
    </source>
</evidence>
<reference evidence="1" key="1">
    <citation type="journal article" date="2021" name="Microorganisms">
        <title>Acidisoma silvae sp. nov. and Acidisomacellulosilytica sp. nov., Two Acidophilic Bacteria Isolated from Decaying Wood, Hydrolyzing Cellulose and Producing Poly-3-hydroxybutyrate.</title>
        <authorList>
            <person name="Mieszkin S."/>
            <person name="Pouder E."/>
            <person name="Uroz S."/>
            <person name="Simon-Colin C."/>
            <person name="Alain K."/>
        </authorList>
    </citation>
    <scope>NUCLEOTIDE SEQUENCE</scope>
    <source>
        <strain evidence="1">HW T2.11</strain>
    </source>
</reference>
<organism evidence="1 2">
    <name type="scientific">Acidisoma silvae</name>
    <dbReference type="NCBI Taxonomy" id="2802396"/>
    <lineage>
        <taxon>Bacteria</taxon>
        <taxon>Pseudomonadati</taxon>
        <taxon>Pseudomonadota</taxon>
        <taxon>Alphaproteobacteria</taxon>
        <taxon>Acetobacterales</taxon>
        <taxon>Acidocellaceae</taxon>
        <taxon>Acidisoma</taxon>
    </lineage>
</organism>
<evidence type="ECO:0000313" key="2">
    <source>
        <dbReference type="Proteomes" id="UP000708298"/>
    </source>
</evidence>
<reference evidence="1" key="2">
    <citation type="submission" date="2021-01" db="EMBL/GenBank/DDBJ databases">
        <authorList>
            <person name="Mieszkin S."/>
            <person name="Pouder E."/>
            <person name="Alain K."/>
        </authorList>
    </citation>
    <scope>NUCLEOTIDE SEQUENCE</scope>
    <source>
        <strain evidence="1">HW T2.11</strain>
    </source>
</reference>
<gene>
    <name evidence="1" type="ORF">ASILVAE211_23195</name>
</gene>
<name>A0A963YWE2_9PROT</name>
<keyword evidence="2" id="KW-1185">Reference proteome</keyword>
<dbReference type="RefSeq" id="WP_227323755.1">
    <property type="nucleotide sequence ID" value="NZ_JAESVB010000024.1"/>
</dbReference>
<comment type="caution">
    <text evidence="1">The sequence shown here is derived from an EMBL/GenBank/DDBJ whole genome shotgun (WGS) entry which is preliminary data.</text>
</comment>
<proteinExistence type="predicted"/>
<sequence>MIMLRTSNRTPGERKFDALDLMSMPISRLAAENPATIRTMSTPQGQSRQASKVGWDGLAAGVSSALLSGCQQGSFPGRAISTLVAQSFDGELGIFDPELAFLSPYFGQQVVKRHPDHRDGYP</sequence>
<protein>
    <submittedName>
        <fullName evidence="1">Uncharacterized protein</fullName>
    </submittedName>
</protein>
<accession>A0A963YWE2</accession>
<dbReference type="EMBL" id="JAESVB010000024">
    <property type="protein sequence ID" value="MCB8878110.1"/>
    <property type="molecule type" value="Genomic_DNA"/>
</dbReference>
<dbReference type="Proteomes" id="UP000708298">
    <property type="component" value="Unassembled WGS sequence"/>
</dbReference>